<evidence type="ECO:0000313" key="2">
    <source>
        <dbReference type="EMBL" id="KAK9087168.1"/>
    </source>
</evidence>
<dbReference type="AlphaFoldDB" id="A0AAP0E8U4"/>
<proteinExistence type="predicted"/>
<keyword evidence="3" id="KW-1185">Reference proteome</keyword>
<comment type="caution">
    <text evidence="2">The sequence shown here is derived from an EMBL/GenBank/DDBJ whole genome shotgun (WGS) entry which is preliminary data.</text>
</comment>
<reference evidence="2 3" key="1">
    <citation type="submission" date="2024-01" db="EMBL/GenBank/DDBJ databases">
        <title>Genome assemblies of Stephania.</title>
        <authorList>
            <person name="Yang L."/>
        </authorList>
    </citation>
    <scope>NUCLEOTIDE SEQUENCE [LARGE SCALE GENOMIC DNA]</scope>
    <source>
        <strain evidence="2">YNDBR</strain>
        <tissue evidence="2">Leaf</tissue>
    </source>
</reference>
<dbReference type="EMBL" id="JBBNAF010000013">
    <property type="protein sequence ID" value="KAK9087168.1"/>
    <property type="molecule type" value="Genomic_DNA"/>
</dbReference>
<feature type="compositionally biased region" description="Basic and acidic residues" evidence="1">
    <location>
        <begin position="27"/>
        <end position="41"/>
    </location>
</feature>
<gene>
    <name evidence="2" type="ORF">Syun_029562</name>
</gene>
<evidence type="ECO:0000256" key="1">
    <source>
        <dbReference type="SAM" id="MobiDB-lite"/>
    </source>
</evidence>
<accession>A0AAP0E8U4</accession>
<protein>
    <submittedName>
        <fullName evidence="2">Uncharacterized protein</fullName>
    </submittedName>
</protein>
<evidence type="ECO:0000313" key="3">
    <source>
        <dbReference type="Proteomes" id="UP001420932"/>
    </source>
</evidence>
<feature type="region of interest" description="Disordered" evidence="1">
    <location>
        <begin position="109"/>
        <end position="134"/>
    </location>
</feature>
<organism evidence="2 3">
    <name type="scientific">Stephania yunnanensis</name>
    <dbReference type="NCBI Taxonomy" id="152371"/>
    <lineage>
        <taxon>Eukaryota</taxon>
        <taxon>Viridiplantae</taxon>
        <taxon>Streptophyta</taxon>
        <taxon>Embryophyta</taxon>
        <taxon>Tracheophyta</taxon>
        <taxon>Spermatophyta</taxon>
        <taxon>Magnoliopsida</taxon>
        <taxon>Ranunculales</taxon>
        <taxon>Menispermaceae</taxon>
        <taxon>Menispermoideae</taxon>
        <taxon>Cissampelideae</taxon>
        <taxon>Stephania</taxon>
    </lineage>
</organism>
<feature type="compositionally biased region" description="Low complexity" evidence="1">
    <location>
        <begin position="109"/>
        <end position="120"/>
    </location>
</feature>
<name>A0AAP0E8U4_9MAGN</name>
<feature type="region of interest" description="Disordered" evidence="1">
    <location>
        <begin position="13"/>
        <end position="68"/>
    </location>
</feature>
<sequence>MVDTEAVYIRRGRGARWSSGHGRRKKEGSQHVLHVDHAEKQRRSKRRRKVYEQLSRGSWQGSREVRGRGAGRSVAREMVEWQLISEGAELRQGSAVLRRGARSCARGARSCAARHQSSQQRRMRRSGEGGGGVGHNVTHMTDTSFEVSVGLHNDQLKLSSLRIIGQSRSILLKSQWELATWTLAGKEENRATLANFWEFV</sequence>
<dbReference type="Proteomes" id="UP001420932">
    <property type="component" value="Unassembled WGS sequence"/>
</dbReference>